<protein>
    <submittedName>
        <fullName evidence="3">Uncharacterized protein</fullName>
    </submittedName>
</protein>
<dbReference type="AlphaFoldDB" id="A0A6V7VSS9"/>
<feature type="transmembrane region" description="Helical" evidence="2">
    <location>
        <begin position="125"/>
        <end position="151"/>
    </location>
</feature>
<feature type="compositionally biased region" description="Basic and acidic residues" evidence="1">
    <location>
        <begin position="77"/>
        <end position="117"/>
    </location>
</feature>
<gene>
    <name evidence="3" type="ORF">MENT_LOCUS29708</name>
</gene>
<name>A0A6V7VSS9_MELEN</name>
<feature type="transmembrane region" description="Helical" evidence="2">
    <location>
        <begin position="24"/>
        <end position="46"/>
    </location>
</feature>
<organism evidence="3 4">
    <name type="scientific">Meloidogyne enterolobii</name>
    <name type="common">Root-knot nematode worm</name>
    <name type="synonym">Meloidogyne mayaguensis</name>
    <dbReference type="NCBI Taxonomy" id="390850"/>
    <lineage>
        <taxon>Eukaryota</taxon>
        <taxon>Metazoa</taxon>
        <taxon>Ecdysozoa</taxon>
        <taxon>Nematoda</taxon>
        <taxon>Chromadorea</taxon>
        <taxon>Rhabditida</taxon>
        <taxon>Tylenchina</taxon>
        <taxon>Tylenchomorpha</taxon>
        <taxon>Tylenchoidea</taxon>
        <taxon>Meloidogynidae</taxon>
        <taxon>Meloidogyninae</taxon>
        <taxon>Meloidogyne</taxon>
    </lineage>
</organism>
<reference evidence="3 4" key="1">
    <citation type="submission" date="2020-08" db="EMBL/GenBank/DDBJ databases">
        <authorList>
            <person name="Koutsovoulos G."/>
            <person name="Danchin GJ E."/>
        </authorList>
    </citation>
    <scope>NUCLEOTIDE SEQUENCE [LARGE SCALE GENOMIC DNA]</scope>
</reference>
<comment type="caution">
    <text evidence="3">The sequence shown here is derived from an EMBL/GenBank/DDBJ whole genome shotgun (WGS) entry which is preliminary data.</text>
</comment>
<keyword evidence="2" id="KW-0812">Transmembrane</keyword>
<proteinExistence type="predicted"/>
<evidence type="ECO:0000313" key="4">
    <source>
        <dbReference type="Proteomes" id="UP000580250"/>
    </source>
</evidence>
<evidence type="ECO:0000256" key="1">
    <source>
        <dbReference type="SAM" id="MobiDB-lite"/>
    </source>
</evidence>
<evidence type="ECO:0000313" key="3">
    <source>
        <dbReference type="EMBL" id="CAD2177812.1"/>
    </source>
</evidence>
<feature type="region of interest" description="Disordered" evidence="1">
    <location>
        <begin position="54"/>
        <end position="117"/>
    </location>
</feature>
<dbReference type="EMBL" id="CAJEWN010000305">
    <property type="protein sequence ID" value="CAD2177812.1"/>
    <property type="molecule type" value="Genomic_DNA"/>
</dbReference>
<feature type="compositionally biased region" description="Basic and acidic residues" evidence="1">
    <location>
        <begin position="59"/>
        <end position="69"/>
    </location>
</feature>
<evidence type="ECO:0000256" key="2">
    <source>
        <dbReference type="SAM" id="Phobius"/>
    </source>
</evidence>
<sequence>MVMFPYIFNVCDFAVRKNGGKGLTFYYCVLTYFCLLSFLIFVFLTLTERHGRTKHKTKTDRQITDEHGQTKHRRARTNTDEHGRARTSPDEHGRTRTNTAEHGRTRTNTDEHGRTRTSTDEHGRVLFLILFFIITLLIMPHFSPFFLMATITNIQT</sequence>
<keyword evidence="2" id="KW-1133">Transmembrane helix</keyword>
<dbReference type="Proteomes" id="UP000580250">
    <property type="component" value="Unassembled WGS sequence"/>
</dbReference>
<keyword evidence="2" id="KW-0472">Membrane</keyword>
<accession>A0A6V7VSS9</accession>